<accession>A0A7X6DP60</accession>
<dbReference type="AlphaFoldDB" id="A0A7X6DP60"/>
<dbReference type="Proteomes" id="UP000534783">
    <property type="component" value="Unassembled WGS sequence"/>
</dbReference>
<dbReference type="RefSeq" id="WP_168059024.1">
    <property type="nucleotide sequence ID" value="NZ_VTOW01000001.1"/>
</dbReference>
<evidence type="ECO:0000313" key="2">
    <source>
        <dbReference type="EMBL" id="NKE70790.1"/>
    </source>
</evidence>
<protein>
    <submittedName>
        <fullName evidence="2">Uncharacterized protein</fullName>
    </submittedName>
</protein>
<keyword evidence="3" id="KW-1185">Reference proteome</keyword>
<gene>
    <name evidence="2" type="ORF">MNODULE_08575</name>
</gene>
<comment type="caution">
    <text evidence="2">The sequence shown here is derived from an EMBL/GenBank/DDBJ whole genome shotgun (WGS) entry which is preliminary data.</text>
</comment>
<reference evidence="2 3" key="1">
    <citation type="journal article" date="2020" name="Nature">
        <title>Bacterial chemolithoautotrophy via manganese oxidation.</title>
        <authorList>
            <person name="Yu H."/>
            <person name="Leadbetter J.R."/>
        </authorList>
    </citation>
    <scope>NUCLEOTIDE SEQUENCE [LARGE SCALE GENOMIC DNA]</scope>
    <source>
        <strain evidence="2 3">Mn-1</strain>
    </source>
</reference>
<evidence type="ECO:0000256" key="1">
    <source>
        <dbReference type="SAM" id="MobiDB-lite"/>
    </source>
</evidence>
<dbReference type="EMBL" id="VTOW01000001">
    <property type="protein sequence ID" value="NKE70790.1"/>
    <property type="molecule type" value="Genomic_DNA"/>
</dbReference>
<organism evidence="2 3">
    <name type="scientific">Candidatus Manganitrophus noduliformans</name>
    <dbReference type="NCBI Taxonomy" id="2606439"/>
    <lineage>
        <taxon>Bacteria</taxon>
        <taxon>Pseudomonadati</taxon>
        <taxon>Nitrospirota</taxon>
        <taxon>Nitrospiria</taxon>
        <taxon>Candidatus Troglogloeales</taxon>
        <taxon>Candidatus Manganitrophaceae</taxon>
        <taxon>Candidatus Manganitrophus</taxon>
    </lineage>
</organism>
<feature type="region of interest" description="Disordered" evidence="1">
    <location>
        <begin position="1"/>
        <end position="31"/>
    </location>
</feature>
<sequence>MKDDIKSDLDTIFRTHQEKRDNAQKLEEEKGRREEEFLSQFYLHQKTTIRPAMEVIGKYVEEKGYSYRIDESKDEMTHDVKRRGASISICFLVGRDPLRPSHEYPNFTVFCDKHAQRARFSESTISPGLSGRSGAAGEAPLTEVTEELIHKKIIKILTEVFR</sequence>
<proteinExistence type="predicted"/>
<name>A0A7X6DP60_9BACT</name>
<evidence type="ECO:0000313" key="3">
    <source>
        <dbReference type="Proteomes" id="UP000534783"/>
    </source>
</evidence>